<organism evidence="2 3">
    <name type="scientific">Senna tora</name>
    <dbReference type="NCBI Taxonomy" id="362788"/>
    <lineage>
        <taxon>Eukaryota</taxon>
        <taxon>Viridiplantae</taxon>
        <taxon>Streptophyta</taxon>
        <taxon>Embryophyta</taxon>
        <taxon>Tracheophyta</taxon>
        <taxon>Spermatophyta</taxon>
        <taxon>Magnoliopsida</taxon>
        <taxon>eudicotyledons</taxon>
        <taxon>Gunneridae</taxon>
        <taxon>Pentapetalae</taxon>
        <taxon>rosids</taxon>
        <taxon>fabids</taxon>
        <taxon>Fabales</taxon>
        <taxon>Fabaceae</taxon>
        <taxon>Caesalpinioideae</taxon>
        <taxon>Cassia clade</taxon>
        <taxon>Senna</taxon>
    </lineage>
</organism>
<dbReference type="InterPro" id="IPR051304">
    <property type="entry name" value="SCF_F-box_domain"/>
</dbReference>
<evidence type="ECO:0000313" key="3">
    <source>
        <dbReference type="Proteomes" id="UP000634136"/>
    </source>
</evidence>
<dbReference type="AlphaFoldDB" id="A0A834T492"/>
<feature type="domain" description="KIB1-4 beta-propeller" evidence="1">
    <location>
        <begin position="65"/>
        <end position="357"/>
    </location>
</feature>
<keyword evidence="3" id="KW-1185">Reference proteome</keyword>
<reference evidence="2" key="1">
    <citation type="submission" date="2020-09" db="EMBL/GenBank/DDBJ databases">
        <title>Genome-Enabled Discovery of Anthraquinone Biosynthesis in Senna tora.</title>
        <authorList>
            <person name="Kang S.-H."/>
            <person name="Pandey R.P."/>
            <person name="Lee C.-M."/>
            <person name="Sim J.-S."/>
            <person name="Jeong J.-T."/>
            <person name="Choi B.-S."/>
            <person name="Jung M."/>
            <person name="Ginzburg D."/>
            <person name="Zhao K."/>
            <person name="Won S.Y."/>
            <person name="Oh T.-J."/>
            <person name="Yu Y."/>
            <person name="Kim N.-H."/>
            <person name="Lee O.R."/>
            <person name="Lee T.-H."/>
            <person name="Bashyal P."/>
            <person name="Kim T.-S."/>
            <person name="Lee W.-H."/>
            <person name="Kawkins C."/>
            <person name="Kim C.-K."/>
            <person name="Kim J.S."/>
            <person name="Ahn B.O."/>
            <person name="Rhee S.Y."/>
            <person name="Sohng J.K."/>
        </authorList>
    </citation>
    <scope>NUCLEOTIDE SEQUENCE</scope>
    <source>
        <tissue evidence="2">Leaf</tissue>
    </source>
</reference>
<dbReference type="OrthoDB" id="599103at2759"/>
<evidence type="ECO:0000259" key="1">
    <source>
        <dbReference type="Pfam" id="PF03478"/>
    </source>
</evidence>
<comment type="caution">
    <text evidence="2">The sequence shown here is derived from an EMBL/GenBank/DDBJ whole genome shotgun (WGS) entry which is preliminary data.</text>
</comment>
<dbReference type="PANTHER" id="PTHR47123:SF15">
    <property type="entry name" value="F-BOX PROTEIN SKIP23"/>
    <property type="match status" value="1"/>
</dbReference>
<protein>
    <submittedName>
        <fullName evidence="2">F-box protein SKIP23</fullName>
    </submittedName>
</protein>
<name>A0A834T492_9FABA</name>
<dbReference type="InterPro" id="IPR005174">
    <property type="entry name" value="KIB1-4_b-propeller"/>
</dbReference>
<dbReference type="Proteomes" id="UP000634136">
    <property type="component" value="Unassembled WGS sequence"/>
</dbReference>
<evidence type="ECO:0000313" key="2">
    <source>
        <dbReference type="EMBL" id="KAF7814335.1"/>
    </source>
</evidence>
<dbReference type="EMBL" id="JAAIUW010000009">
    <property type="protein sequence ID" value="KAF7814335.1"/>
    <property type="molecule type" value="Genomic_DNA"/>
</dbReference>
<sequence>MADWSQLPVELLSSIAERFIHFQFNLLRFRSVCSSWRSSFPFSHYPVPSKFPILSNDSPSHDWTFSLSKRTLFLLNPPPALSIANPHPWLFKIQQHVRAGTITMDLFDPLSRYPIKSLPLDFPKLLDVYDLPIVELGQEYVLNDINFRSVNPSDDASSLYLEKVVFTWLNPKFEEFVLLTIHVSGKLAFFKSGDKEWTIIPDMPTPYDDVCVFQGKLYAVDNTGRTVVVGLDSSVSMVAEAVYGGDKKLLVESNGELLLVDKHLSYDYQSLGIYDAFDDEVLGFGCEKAVKFDIYKLNEGGNEWVELKSLGDRVLMFGDDCAFSASASELSMSKGNCIIFRDDFFDDDVKEDGVGVFHLDDDRISPISDCPGYSKLFWPPPDWLRLLRLRLLSLSISEVIYGK</sequence>
<gene>
    <name evidence="2" type="ORF">G2W53_028304</name>
</gene>
<proteinExistence type="predicted"/>
<accession>A0A834T492</accession>
<dbReference type="PANTHER" id="PTHR47123">
    <property type="entry name" value="F-BOX PROTEIN SKIP23"/>
    <property type="match status" value="1"/>
</dbReference>
<dbReference type="Pfam" id="PF03478">
    <property type="entry name" value="Beta-prop_KIB1-4"/>
    <property type="match status" value="1"/>
</dbReference>